<dbReference type="RefSeq" id="WP_211229131.1">
    <property type="nucleotide sequence ID" value="NZ_AUBI01000005.1"/>
</dbReference>
<dbReference type="Pfam" id="PF07690">
    <property type="entry name" value="MFS_1"/>
    <property type="match status" value="1"/>
</dbReference>
<dbReference type="InterPro" id="IPR036259">
    <property type="entry name" value="MFS_trans_sf"/>
</dbReference>
<keyword evidence="2" id="KW-1003">Cell membrane</keyword>
<dbReference type="InterPro" id="IPR011701">
    <property type="entry name" value="MFS"/>
</dbReference>
<organism evidence="7 8">
    <name type="scientific">Acetobacter nitrogenifigens DSM 23921 = NBRC 105050</name>
    <dbReference type="NCBI Taxonomy" id="1120919"/>
    <lineage>
        <taxon>Bacteria</taxon>
        <taxon>Pseudomonadati</taxon>
        <taxon>Pseudomonadota</taxon>
        <taxon>Alphaproteobacteria</taxon>
        <taxon>Acetobacterales</taxon>
        <taxon>Acetobacteraceae</taxon>
        <taxon>Acetobacter</taxon>
    </lineage>
</organism>
<evidence type="ECO:0000256" key="3">
    <source>
        <dbReference type="ARBA" id="ARBA00022692"/>
    </source>
</evidence>
<dbReference type="GO" id="GO:0005886">
    <property type="term" value="C:plasma membrane"/>
    <property type="evidence" value="ECO:0007669"/>
    <property type="project" value="UniProtKB-SubCell"/>
</dbReference>
<sequence>MIEAEANASPMKELSAFRRPQIWLTLAAATVGFGGMFAVYSYITPTLTQAAHISVHHVPLYLALWGLGMIVGNIVGGWAADRALIPAIFGILVWNVVFLSVFYFAATGPLSAAVTLFLIGIGFALVPALQARLMDVAQDAQALAAAMNHSAFNLSNAIGAWTGGMAINAGLGWPSTGLVAGGLAIGGLAMMGLSCAVARVGNTFSNKTVGFPK</sequence>
<protein>
    <recommendedName>
        <fullName evidence="9">Major facilitator superfamily (MFS) profile domain-containing protein</fullName>
    </recommendedName>
</protein>
<keyword evidence="5 6" id="KW-0472">Membrane</keyword>
<evidence type="ECO:0000256" key="5">
    <source>
        <dbReference type="ARBA" id="ARBA00023136"/>
    </source>
</evidence>
<feature type="transmembrane region" description="Helical" evidence="6">
    <location>
        <begin position="150"/>
        <end position="171"/>
    </location>
</feature>
<evidence type="ECO:0000256" key="4">
    <source>
        <dbReference type="ARBA" id="ARBA00022989"/>
    </source>
</evidence>
<dbReference type="InterPro" id="IPR050189">
    <property type="entry name" value="MFS_Efflux_Transporters"/>
</dbReference>
<dbReference type="EMBL" id="BJYF01000004">
    <property type="protein sequence ID" value="GEN59016.1"/>
    <property type="molecule type" value="Genomic_DNA"/>
</dbReference>
<dbReference type="Gene3D" id="1.20.1250.20">
    <property type="entry name" value="MFS general substrate transporter like domains"/>
    <property type="match status" value="1"/>
</dbReference>
<dbReference type="STRING" id="1120919.GCA_000429165_01659"/>
<evidence type="ECO:0000256" key="1">
    <source>
        <dbReference type="ARBA" id="ARBA00004651"/>
    </source>
</evidence>
<dbReference type="PANTHER" id="PTHR43124">
    <property type="entry name" value="PURINE EFFLUX PUMP PBUE"/>
    <property type="match status" value="1"/>
</dbReference>
<name>A0A511X7T9_9PROT</name>
<dbReference type="AlphaFoldDB" id="A0A511X7T9"/>
<evidence type="ECO:0000256" key="2">
    <source>
        <dbReference type="ARBA" id="ARBA00022475"/>
    </source>
</evidence>
<feature type="transmembrane region" description="Helical" evidence="6">
    <location>
        <begin position="83"/>
        <end position="104"/>
    </location>
</feature>
<keyword evidence="8" id="KW-1185">Reference proteome</keyword>
<evidence type="ECO:0000313" key="8">
    <source>
        <dbReference type="Proteomes" id="UP000321635"/>
    </source>
</evidence>
<evidence type="ECO:0008006" key="9">
    <source>
        <dbReference type="Google" id="ProtNLM"/>
    </source>
</evidence>
<feature type="transmembrane region" description="Helical" evidence="6">
    <location>
        <begin position="177"/>
        <end position="198"/>
    </location>
</feature>
<evidence type="ECO:0000256" key="6">
    <source>
        <dbReference type="SAM" id="Phobius"/>
    </source>
</evidence>
<reference evidence="7 8" key="1">
    <citation type="submission" date="2019-07" db="EMBL/GenBank/DDBJ databases">
        <title>Whole genome shotgun sequence of Acetobacter nitrogenifigens NBRC 105050.</title>
        <authorList>
            <person name="Hosoyama A."/>
            <person name="Uohara A."/>
            <person name="Ohji S."/>
            <person name="Ichikawa N."/>
        </authorList>
    </citation>
    <scope>NUCLEOTIDE SEQUENCE [LARGE SCALE GENOMIC DNA]</scope>
    <source>
        <strain evidence="7 8">NBRC 105050</strain>
    </source>
</reference>
<feature type="transmembrane region" description="Helical" evidence="6">
    <location>
        <begin position="21"/>
        <end position="43"/>
    </location>
</feature>
<proteinExistence type="predicted"/>
<dbReference type="PANTHER" id="PTHR43124:SF3">
    <property type="entry name" value="CHLORAMPHENICOL EFFLUX PUMP RV0191"/>
    <property type="match status" value="1"/>
</dbReference>
<keyword evidence="4 6" id="KW-1133">Transmembrane helix</keyword>
<evidence type="ECO:0000313" key="7">
    <source>
        <dbReference type="EMBL" id="GEN59016.1"/>
    </source>
</evidence>
<dbReference type="GO" id="GO:0022857">
    <property type="term" value="F:transmembrane transporter activity"/>
    <property type="evidence" value="ECO:0007669"/>
    <property type="project" value="InterPro"/>
</dbReference>
<dbReference type="SUPFAM" id="SSF103473">
    <property type="entry name" value="MFS general substrate transporter"/>
    <property type="match status" value="1"/>
</dbReference>
<comment type="caution">
    <text evidence="7">The sequence shown here is derived from an EMBL/GenBank/DDBJ whole genome shotgun (WGS) entry which is preliminary data.</text>
</comment>
<keyword evidence="3 6" id="KW-0812">Transmembrane</keyword>
<gene>
    <name evidence="7" type="ORF">ANI02nite_09000</name>
</gene>
<accession>A0A511X7T9</accession>
<comment type="subcellular location">
    <subcellularLocation>
        <location evidence="1">Cell membrane</location>
        <topology evidence="1">Multi-pass membrane protein</topology>
    </subcellularLocation>
</comment>
<dbReference type="Proteomes" id="UP000321635">
    <property type="component" value="Unassembled WGS sequence"/>
</dbReference>
<feature type="transmembrane region" description="Helical" evidence="6">
    <location>
        <begin position="58"/>
        <end position="76"/>
    </location>
</feature>
<feature type="transmembrane region" description="Helical" evidence="6">
    <location>
        <begin position="110"/>
        <end position="129"/>
    </location>
</feature>